<dbReference type="EMBL" id="CM040981">
    <property type="protein sequence ID" value="MCJ8733756.1"/>
    <property type="molecule type" value="Genomic_DNA"/>
</dbReference>
<name>A0ACC5YFL9_9TELE</name>
<proteinExistence type="predicted"/>
<dbReference type="Proteomes" id="UP000830395">
    <property type="component" value="Chromosome 7"/>
</dbReference>
<organism evidence="1 2">
    <name type="scientific">Pangasius djambal</name>
    <dbReference type="NCBI Taxonomy" id="1691987"/>
    <lineage>
        <taxon>Eukaryota</taxon>
        <taxon>Metazoa</taxon>
        <taxon>Chordata</taxon>
        <taxon>Craniata</taxon>
        <taxon>Vertebrata</taxon>
        <taxon>Euteleostomi</taxon>
        <taxon>Actinopterygii</taxon>
        <taxon>Neopterygii</taxon>
        <taxon>Teleostei</taxon>
        <taxon>Ostariophysi</taxon>
        <taxon>Siluriformes</taxon>
        <taxon>Pangasiidae</taxon>
        <taxon>Pangasius</taxon>
    </lineage>
</organism>
<keyword evidence="2" id="KW-1185">Reference proteome</keyword>
<accession>A0ACC5YFL9</accession>
<sequence>MESWVLEGDSYSFLRSAPRNFNLQHLDGPNRVEIFDITSIPSHRSAISETTCLCDIFGDDCESPSVSSSPASASFLKKDVDEHLPVEDVNDSSGSYHTASGSEHLSDGSDTFEDSKDTKDLLLSDTGESKTPASDLTLPNDKSEVTSVNGSPKPTGNWQESRLSQDTSLVQVENLSDQQQVTSTSEFRDTNIRVTGSSQDLISADLLSENKGIRDQSHATSSST</sequence>
<reference evidence="1" key="1">
    <citation type="submission" date="2020-02" db="EMBL/GenBank/DDBJ databases">
        <title>Genome sequencing of the panga catfish, Pangasius djambal.</title>
        <authorList>
            <person name="Wen M."/>
            <person name="Zahm M."/>
            <person name="Roques C."/>
            <person name="Cabau C."/>
            <person name="Klopp C."/>
            <person name="Donnadieu C."/>
            <person name="Jouanno E."/>
            <person name="Avarre J.-C."/>
            <person name="Campet M."/>
            <person name="Ha T."/>
            <person name="Dugue R."/>
            <person name="Lampietro C."/>
            <person name="Louis A."/>
            <person name="Herpin A."/>
            <person name="Echchiki A."/>
            <person name="Berthelot C."/>
            <person name="Parey E."/>
            <person name="Roest-Crollius H."/>
            <person name="Braasch I."/>
            <person name="Postlethwait J.H."/>
            <person name="Bobe J."/>
            <person name="Montfort J."/>
            <person name="Bouchez O."/>
            <person name="Begum T."/>
            <person name="Schartl M."/>
            <person name="Gustiano R."/>
            <person name="Guiguen Y."/>
        </authorList>
    </citation>
    <scope>NUCLEOTIDE SEQUENCE</scope>
    <source>
        <strain evidence="1">Pdj_M5554</strain>
    </source>
</reference>
<gene>
    <name evidence="1" type="ORF">PDJAM_G00227200</name>
</gene>
<comment type="caution">
    <text evidence="1">The sequence shown here is derived from an EMBL/GenBank/DDBJ whole genome shotgun (WGS) entry which is preliminary data.</text>
</comment>
<evidence type="ECO:0000313" key="1">
    <source>
        <dbReference type="EMBL" id="MCJ8733756.1"/>
    </source>
</evidence>
<feature type="non-terminal residue" evidence="1">
    <location>
        <position position="224"/>
    </location>
</feature>
<evidence type="ECO:0000313" key="2">
    <source>
        <dbReference type="Proteomes" id="UP000830395"/>
    </source>
</evidence>
<protein>
    <submittedName>
        <fullName evidence="1">Uncharacterized protein</fullName>
    </submittedName>
</protein>